<proteinExistence type="predicted"/>
<evidence type="ECO:0008006" key="3">
    <source>
        <dbReference type="Google" id="ProtNLM"/>
    </source>
</evidence>
<dbReference type="SUPFAM" id="SSF56925">
    <property type="entry name" value="OMPA-like"/>
    <property type="match status" value="1"/>
</dbReference>
<organism evidence="1 2">
    <name type="scientific">Agaribacillus aureus</name>
    <dbReference type="NCBI Taxonomy" id="3051825"/>
    <lineage>
        <taxon>Bacteria</taxon>
        <taxon>Pseudomonadati</taxon>
        <taxon>Bacteroidota</taxon>
        <taxon>Cytophagia</taxon>
        <taxon>Cytophagales</taxon>
        <taxon>Splendidivirgaceae</taxon>
        <taxon>Agaribacillus</taxon>
    </lineage>
</organism>
<evidence type="ECO:0000313" key="1">
    <source>
        <dbReference type="EMBL" id="MDN5216863.1"/>
    </source>
</evidence>
<dbReference type="EMBL" id="JAUJEB010000011">
    <property type="protein sequence ID" value="MDN5216863.1"/>
    <property type="molecule type" value="Genomic_DNA"/>
</dbReference>
<dbReference type="Proteomes" id="UP001172083">
    <property type="component" value="Unassembled WGS sequence"/>
</dbReference>
<gene>
    <name evidence="1" type="ORF">QQ020_32630</name>
</gene>
<dbReference type="RefSeq" id="WP_346762200.1">
    <property type="nucleotide sequence ID" value="NZ_JAUJEB010000011.1"/>
</dbReference>
<dbReference type="InterPro" id="IPR011250">
    <property type="entry name" value="OMP/PagP_B-barrel"/>
</dbReference>
<comment type="caution">
    <text evidence="1">The sequence shown here is derived from an EMBL/GenBank/DDBJ whole genome shotgun (WGS) entry which is preliminary data.</text>
</comment>
<protein>
    <recommendedName>
        <fullName evidence="3">Outer membrane protein beta-barrel domain-containing protein</fullName>
    </recommendedName>
</protein>
<dbReference type="Gene3D" id="2.40.160.20">
    <property type="match status" value="1"/>
</dbReference>
<name>A0ABT8LH35_9BACT</name>
<reference evidence="1" key="1">
    <citation type="submission" date="2023-06" db="EMBL/GenBank/DDBJ databases">
        <title>Genomic of Agaribacillus aureum.</title>
        <authorList>
            <person name="Wang G."/>
        </authorList>
    </citation>
    <scope>NUCLEOTIDE SEQUENCE</scope>
    <source>
        <strain evidence="1">BMA12</strain>
    </source>
</reference>
<keyword evidence="2" id="KW-1185">Reference proteome</keyword>
<sequence>MKKSAFLTITFVAIFVFAQIRESKAQIKLGGGLAFGTDIETLGISARGLIPVTDVIDVVPNLIYFFPNDLGFDIDQRLFEFNGDAHYNFEGNGTIQPYAKAGLNICFFSIDNPVGEEFNETDIGLNLGGGLNFSIGSVETYGEVKYTIGIDQLVLGGGVLFPVGN</sequence>
<accession>A0ABT8LH35</accession>
<evidence type="ECO:0000313" key="2">
    <source>
        <dbReference type="Proteomes" id="UP001172083"/>
    </source>
</evidence>